<organism evidence="2 3">
    <name type="scientific">Ostreobium quekettii</name>
    <dbReference type="NCBI Taxonomy" id="121088"/>
    <lineage>
        <taxon>Eukaryota</taxon>
        <taxon>Viridiplantae</taxon>
        <taxon>Chlorophyta</taxon>
        <taxon>core chlorophytes</taxon>
        <taxon>Ulvophyceae</taxon>
        <taxon>TCBD clade</taxon>
        <taxon>Bryopsidales</taxon>
        <taxon>Ostreobineae</taxon>
        <taxon>Ostreobiaceae</taxon>
        <taxon>Ostreobium</taxon>
    </lineage>
</organism>
<dbReference type="EMBL" id="CAJHUC010001119">
    <property type="protein sequence ID" value="CAD7699827.1"/>
    <property type="molecule type" value="Genomic_DNA"/>
</dbReference>
<evidence type="ECO:0000313" key="3">
    <source>
        <dbReference type="Proteomes" id="UP000708148"/>
    </source>
</evidence>
<dbReference type="OrthoDB" id="568267at2759"/>
<name>A0A8S1J1F6_9CHLO</name>
<feature type="region of interest" description="Disordered" evidence="1">
    <location>
        <begin position="191"/>
        <end position="330"/>
    </location>
</feature>
<reference evidence="2" key="1">
    <citation type="submission" date="2020-12" db="EMBL/GenBank/DDBJ databases">
        <authorList>
            <person name="Iha C."/>
        </authorList>
    </citation>
    <scope>NUCLEOTIDE SEQUENCE</scope>
</reference>
<dbReference type="AlphaFoldDB" id="A0A8S1J1F6"/>
<proteinExistence type="predicted"/>
<gene>
    <name evidence="2" type="ORF">OSTQU699_LOCUS5186</name>
</gene>
<evidence type="ECO:0000313" key="2">
    <source>
        <dbReference type="EMBL" id="CAD7699827.1"/>
    </source>
</evidence>
<keyword evidence="3" id="KW-1185">Reference proteome</keyword>
<feature type="compositionally biased region" description="Polar residues" evidence="1">
    <location>
        <begin position="258"/>
        <end position="273"/>
    </location>
</feature>
<evidence type="ECO:0000256" key="1">
    <source>
        <dbReference type="SAM" id="MobiDB-lite"/>
    </source>
</evidence>
<accession>A0A8S1J1F6</accession>
<sequence length="330" mass="35289">MRAACGQLREKCAMTTEGTDIVVKMRNIEIIRVKENGDIVLSSAGEKTPWLLHTLNDILNLVGVQVLLGKATSEWSVKDGRTLMRFYDGLVIQAKGAQNRSRAQTIKKSFNQSNAKAAVEATMASDAVGASQFQVMLLSHHDIEIGIDAERAAALGLVTSTRPCAGQEVRYTGASGEVRMGIGQGVGCRGGPVRNRHVPMDGMAGERREGVGGGGSGRRGYEHVPRVGPGGPHRDADDKADDDVGYGQWGGAARVGPQESQMDWSSNTHSVGNGHQDDASGAQHGGPAPGDMEFMDESGWGDQDWGPKRATGQLDPRTRRRLAQGRYAPY</sequence>
<protein>
    <submittedName>
        <fullName evidence="2">Uncharacterized protein</fullName>
    </submittedName>
</protein>
<dbReference type="Proteomes" id="UP000708148">
    <property type="component" value="Unassembled WGS sequence"/>
</dbReference>
<comment type="caution">
    <text evidence="2">The sequence shown here is derived from an EMBL/GenBank/DDBJ whole genome shotgun (WGS) entry which is preliminary data.</text>
</comment>